<keyword evidence="6 12" id="KW-0004">4Fe-4S</keyword>
<dbReference type="Gene3D" id="6.10.190.10">
    <property type="match status" value="1"/>
</dbReference>
<dbReference type="RefSeq" id="WP_076484640.1">
    <property type="nucleotide sequence ID" value="NZ_FTOG01000005.1"/>
</dbReference>
<dbReference type="SUPFAM" id="SSF53732">
    <property type="entry name" value="Aconitase iron-sulfur domain"/>
    <property type="match status" value="1"/>
</dbReference>
<dbReference type="GO" id="GO:0046872">
    <property type="term" value="F:metal ion binding"/>
    <property type="evidence" value="ECO:0007669"/>
    <property type="project" value="UniProtKB-KW"/>
</dbReference>
<dbReference type="GO" id="GO:0051539">
    <property type="term" value="F:4 iron, 4 sulfur cluster binding"/>
    <property type="evidence" value="ECO:0007669"/>
    <property type="project" value="UniProtKB-KW"/>
</dbReference>
<dbReference type="AlphaFoldDB" id="A0A1N7M5F4"/>
<dbReference type="EMBL" id="FTOG01000005">
    <property type="protein sequence ID" value="SIS81330.1"/>
    <property type="molecule type" value="Genomic_DNA"/>
</dbReference>
<evidence type="ECO:0000256" key="4">
    <source>
        <dbReference type="ARBA" id="ARBA00005026"/>
    </source>
</evidence>
<keyword evidence="9 12" id="KW-0411">Iron-sulfur</keyword>
<dbReference type="GO" id="GO:0047456">
    <property type="term" value="F:2-methylisocitrate dehydratase activity"/>
    <property type="evidence" value="ECO:0007669"/>
    <property type="project" value="UniProtKB-EC"/>
</dbReference>
<dbReference type="Pfam" id="PF00330">
    <property type="entry name" value="Aconitase"/>
    <property type="match status" value="1"/>
</dbReference>
<comment type="similarity">
    <text evidence="5 12">Belongs to the aconitase/IPM isomerase family.</text>
</comment>
<dbReference type="OrthoDB" id="9764318at2"/>
<dbReference type="NCBIfam" id="TIGR01341">
    <property type="entry name" value="aconitase_1"/>
    <property type="match status" value="1"/>
</dbReference>
<dbReference type="EC" id="4.2.1.3" evidence="12"/>
<keyword evidence="8 12" id="KW-0408">Iron</keyword>
<keyword evidence="16" id="KW-1185">Reference proteome</keyword>
<evidence type="ECO:0000259" key="14">
    <source>
        <dbReference type="Pfam" id="PF00694"/>
    </source>
</evidence>
<dbReference type="GO" id="GO:0006099">
    <property type="term" value="P:tricarboxylic acid cycle"/>
    <property type="evidence" value="ECO:0007669"/>
    <property type="project" value="UniProtKB-UniPathway"/>
</dbReference>
<dbReference type="GO" id="GO:0003994">
    <property type="term" value="F:aconitate hydratase activity"/>
    <property type="evidence" value="ECO:0007669"/>
    <property type="project" value="UniProtKB-EC"/>
</dbReference>
<comment type="catalytic activity">
    <reaction evidence="11 12">
        <text>citrate = D-threo-isocitrate</text>
        <dbReference type="Rhea" id="RHEA:10336"/>
        <dbReference type="ChEBI" id="CHEBI:15562"/>
        <dbReference type="ChEBI" id="CHEBI:16947"/>
        <dbReference type="EC" id="4.2.1.3"/>
    </reaction>
</comment>
<protein>
    <recommendedName>
        <fullName evidence="12">Aconitate hydratase</fullName>
        <shortName evidence="12">Aconitase</shortName>
        <ecNumber evidence="12">4.2.1.3</ecNumber>
    </recommendedName>
</protein>
<dbReference type="InterPro" id="IPR018136">
    <property type="entry name" value="Aconitase_4Fe-4S_BS"/>
</dbReference>
<evidence type="ECO:0000256" key="6">
    <source>
        <dbReference type="ARBA" id="ARBA00022485"/>
    </source>
</evidence>
<evidence type="ECO:0000256" key="12">
    <source>
        <dbReference type="RuleBase" id="RU361275"/>
    </source>
</evidence>
<keyword evidence="10 12" id="KW-0456">Lyase</keyword>
<evidence type="ECO:0000256" key="2">
    <source>
        <dbReference type="ARBA" id="ARBA00001966"/>
    </source>
</evidence>
<evidence type="ECO:0000256" key="3">
    <source>
        <dbReference type="ARBA" id="ARBA00004717"/>
    </source>
</evidence>
<evidence type="ECO:0000256" key="11">
    <source>
        <dbReference type="ARBA" id="ARBA00023501"/>
    </source>
</evidence>
<dbReference type="PANTHER" id="PTHR11670">
    <property type="entry name" value="ACONITASE/IRON-RESPONSIVE ELEMENT FAMILY MEMBER"/>
    <property type="match status" value="1"/>
</dbReference>
<dbReference type="NCBIfam" id="NF009520">
    <property type="entry name" value="PRK12881.1"/>
    <property type="match status" value="1"/>
</dbReference>
<dbReference type="PRINTS" id="PR00415">
    <property type="entry name" value="ACONITASE"/>
</dbReference>
<comment type="pathway">
    <text evidence="4">Organic acid metabolism; propanoate degradation.</text>
</comment>
<reference evidence="16" key="1">
    <citation type="submission" date="2017-01" db="EMBL/GenBank/DDBJ databases">
        <authorList>
            <person name="Varghese N."/>
            <person name="Submissions S."/>
        </authorList>
    </citation>
    <scope>NUCLEOTIDE SEQUENCE [LARGE SCALE GENOMIC DNA]</scope>
    <source>
        <strain evidence="16">DSM 19945</strain>
    </source>
</reference>
<evidence type="ECO:0000259" key="13">
    <source>
        <dbReference type="Pfam" id="PF00330"/>
    </source>
</evidence>
<dbReference type="InterPro" id="IPR044137">
    <property type="entry name" value="AcnA_IRP_Swivel"/>
</dbReference>
<keyword evidence="7" id="KW-0479">Metal-binding</keyword>
<evidence type="ECO:0000256" key="7">
    <source>
        <dbReference type="ARBA" id="ARBA00022723"/>
    </source>
</evidence>
<evidence type="ECO:0000256" key="9">
    <source>
        <dbReference type="ARBA" id="ARBA00023014"/>
    </source>
</evidence>
<dbReference type="InterPro" id="IPR036008">
    <property type="entry name" value="Aconitase_4Fe-4S_dom"/>
</dbReference>
<dbReference type="Gene3D" id="3.20.19.10">
    <property type="entry name" value="Aconitase, domain 4"/>
    <property type="match status" value="1"/>
</dbReference>
<dbReference type="InterPro" id="IPR006249">
    <property type="entry name" value="Aconitase/IRP2"/>
</dbReference>
<comment type="catalytic activity">
    <reaction evidence="1">
        <text>(2S,3R)-3-hydroxybutane-1,2,3-tricarboxylate = 2-methyl-cis-aconitate + H2O</text>
        <dbReference type="Rhea" id="RHEA:17941"/>
        <dbReference type="ChEBI" id="CHEBI:15377"/>
        <dbReference type="ChEBI" id="CHEBI:57429"/>
        <dbReference type="ChEBI" id="CHEBI:57872"/>
        <dbReference type="EC" id="4.2.1.99"/>
    </reaction>
</comment>
<dbReference type="STRING" id="453582.SAMN05421580_105127"/>
<comment type="pathway">
    <text evidence="3">Carbohydrate metabolism; tricarboxylic acid cycle; isocitrate from oxaloacetate: step 2/2.</text>
</comment>
<evidence type="ECO:0000256" key="5">
    <source>
        <dbReference type="ARBA" id="ARBA00007185"/>
    </source>
</evidence>
<evidence type="ECO:0000256" key="8">
    <source>
        <dbReference type="ARBA" id="ARBA00023004"/>
    </source>
</evidence>
<name>A0A1N7M5F4_9RHOB</name>
<feature type="domain" description="Aconitase A/isopropylmalate dehydratase small subunit swivel" evidence="14">
    <location>
        <begin position="716"/>
        <end position="842"/>
    </location>
</feature>
<dbReference type="Pfam" id="PF00694">
    <property type="entry name" value="Aconitase_C"/>
    <property type="match status" value="1"/>
</dbReference>
<accession>A0A1N7M5F4</accession>
<comment type="cofactor">
    <cofactor evidence="2">
        <name>[4Fe-4S] cluster</name>
        <dbReference type="ChEBI" id="CHEBI:49883"/>
    </cofactor>
</comment>
<comment type="function">
    <text evidence="12">Catalyzes the isomerization of citrate to isocitrate via cis-aconitate.</text>
</comment>
<dbReference type="FunFam" id="3.20.19.10:FF:000001">
    <property type="entry name" value="Aconitate hydratase"/>
    <property type="match status" value="1"/>
</dbReference>
<sequence length="917" mass="98726">MTVVTGKDTAKTRRQLSVGDASYAYYSIPAAQEAGLGDFSKLPAALKVVLENLLRFEDGGFSVSVEDIKAFGDWAKMGGKNPREIAYRPARVLMQDFTGVPAVVDLAAMRDGIKALGGDAKKINPLVPVDLVIDHSVMIDEFGTPRAFQRNVELEYQRNMERYQFLKWGQGAFENFRVVPPGTGICHQVNVEYLAQTVWTDKDQNGEMVAYPDTLVGTDSHTTMVNGMAVLGWGVGGIEAEAAMLGQPVSMLIPEVVGFKLTGALREGCTGTDLVLKVVQMLRKHGVVGKFVEFYGEGLDKLPLAQRSTIANMAPEYGATCGFFPIDDETLRYLSQTGRSEERIALVEAYAKENGFWRDADYAPIYSSTLELDMSSIVPAISGPKRPQDYLPLTDAKSTFAKIVADYRGVDMTSEGKEMAAEGGLAVAPKTGLKSVPVEGKDYEVGDGSVVIASITSCTNTSNPYVLIGAGLVARKARALGLSPKPWVKTSLAPGSQVVEEYLKAAGLQEDLDAMGFNIVGFGCTTCIGNSGPLGTPEISKAINDNDLVAASVLSGNRNFEGRISPDVRANFLASPPLVVAYSLAGSLNVDLSSEPLGETPDGKPVYLKDIWPTDAEIADLVEKCVTREAFIAKYADVFKGDANWQGVKTTEGETYDWPAASTYIQNPPYFQGMAKEPGTISNVVDARVLAVLGDMITTDHISPAGSFKPSTPAGKYLTERQVQPKDFNSYGSRRGNHEVMMRGTFANIRIKNEMLDGVEGGFTKGPDGAQTTIYDASMDYQAAGTPLVIFGGIEYGAGSSRDWAAKGTNLLGVKAVVAESFERIHRSNLIGMGVIPFEFTEGASRKSLGLTGDEVVTIEGLEGDIKPLSLVPCTIKRADGTETKIMLKSRIDTEVEIEYLKNGGVLHYVLRNLAKS</sequence>
<evidence type="ECO:0000256" key="10">
    <source>
        <dbReference type="ARBA" id="ARBA00023239"/>
    </source>
</evidence>
<dbReference type="CDD" id="cd01586">
    <property type="entry name" value="AcnA_IRP"/>
    <property type="match status" value="1"/>
</dbReference>
<dbReference type="SUPFAM" id="SSF52016">
    <property type="entry name" value="LeuD/IlvD-like"/>
    <property type="match status" value="1"/>
</dbReference>
<dbReference type="NCBIfam" id="NF006757">
    <property type="entry name" value="PRK09277.1"/>
    <property type="match status" value="1"/>
</dbReference>
<evidence type="ECO:0000313" key="16">
    <source>
        <dbReference type="Proteomes" id="UP000186221"/>
    </source>
</evidence>
<dbReference type="UniPathway" id="UPA00223">
    <property type="reaction ID" value="UER00718"/>
</dbReference>
<dbReference type="FunFam" id="3.30.499.10:FF:000002">
    <property type="entry name" value="Aconitate hydratase"/>
    <property type="match status" value="1"/>
</dbReference>
<gene>
    <name evidence="15" type="ORF">SAMN05421580_105127</name>
</gene>
<dbReference type="InterPro" id="IPR001030">
    <property type="entry name" value="Acoase/IPM_deHydtase_lsu_aba"/>
</dbReference>
<organism evidence="15 16">
    <name type="scientific">Rhodobacter aestuarii</name>
    <dbReference type="NCBI Taxonomy" id="453582"/>
    <lineage>
        <taxon>Bacteria</taxon>
        <taxon>Pseudomonadati</taxon>
        <taxon>Pseudomonadota</taxon>
        <taxon>Alphaproteobacteria</taxon>
        <taxon>Rhodobacterales</taxon>
        <taxon>Rhodobacter group</taxon>
        <taxon>Rhodobacter</taxon>
    </lineage>
</organism>
<dbReference type="Proteomes" id="UP000186221">
    <property type="component" value="Unassembled WGS sequence"/>
</dbReference>
<dbReference type="CDD" id="cd01580">
    <property type="entry name" value="AcnA_IRP_Swivel"/>
    <property type="match status" value="1"/>
</dbReference>
<dbReference type="InterPro" id="IPR015931">
    <property type="entry name" value="Acnase/IPM_dHydase_lsu_aba_1/3"/>
</dbReference>
<dbReference type="PROSITE" id="PS01244">
    <property type="entry name" value="ACONITASE_2"/>
    <property type="match status" value="1"/>
</dbReference>
<dbReference type="PROSITE" id="PS00450">
    <property type="entry name" value="ACONITASE_1"/>
    <property type="match status" value="1"/>
</dbReference>
<evidence type="ECO:0000256" key="1">
    <source>
        <dbReference type="ARBA" id="ARBA00000118"/>
    </source>
</evidence>
<dbReference type="Gene3D" id="3.30.499.10">
    <property type="entry name" value="Aconitase, domain 3"/>
    <property type="match status" value="2"/>
</dbReference>
<feature type="domain" description="Aconitase/3-isopropylmalate dehydratase large subunit alpha/beta/alpha" evidence="13">
    <location>
        <begin position="83"/>
        <end position="586"/>
    </location>
</feature>
<dbReference type="InterPro" id="IPR015928">
    <property type="entry name" value="Aconitase/3IPM_dehydase_swvl"/>
</dbReference>
<evidence type="ECO:0000313" key="15">
    <source>
        <dbReference type="EMBL" id="SIS81330.1"/>
    </source>
</evidence>
<proteinExistence type="inferred from homology"/>
<dbReference type="InterPro" id="IPR000573">
    <property type="entry name" value="AconitaseA/IPMdHydase_ssu_swvl"/>
</dbReference>